<dbReference type="Proteomes" id="UP001363151">
    <property type="component" value="Unassembled WGS sequence"/>
</dbReference>
<feature type="region of interest" description="Disordered" evidence="1">
    <location>
        <begin position="258"/>
        <end position="298"/>
    </location>
</feature>
<protein>
    <recommendedName>
        <fullName evidence="4">Nucleotide-diphospho-sugar transferase domain-containing protein</fullName>
    </recommendedName>
</protein>
<evidence type="ECO:0008006" key="4">
    <source>
        <dbReference type="Google" id="ProtNLM"/>
    </source>
</evidence>
<gene>
    <name evidence="2" type="ORF">SO694_0001203</name>
</gene>
<sequence>MRRGQLARYALLALRAAADCNFATVVHVHRWTATLSARLLDARDSLRRRGCRLIVVTSGFALSLDGVTCVDGTETRAAARAFPSLSGSLHRKAFAGWKGDRGLVLAYAAERAVAGAWAATTLEPYFWNLEADVAWKGDLYEALADWNDRAEDLLCIDLTRSTYDWAHLRSHDPGDWLRDEDKHNCLMTAARASTRLLERVAAVAAVPGRRAYLELRFASECARHRRLHGNCTMRELWDAPDRAARRRGALFTWTAAGGTAASPLGAPPSSGRPRPTARSGTPSRTPGPGARRAARGGVTRDAFWVDDAVQVALRDSEWHQGSRS</sequence>
<evidence type="ECO:0000313" key="2">
    <source>
        <dbReference type="EMBL" id="KAK7242326.1"/>
    </source>
</evidence>
<reference evidence="2 3" key="1">
    <citation type="submission" date="2024-03" db="EMBL/GenBank/DDBJ databases">
        <title>Aureococcus anophagefferens CCMP1851 and Kratosvirus quantuckense: Draft genome of a second virus-susceptible host strain in the model system.</title>
        <authorList>
            <person name="Chase E."/>
            <person name="Truchon A.R."/>
            <person name="Schepens W."/>
            <person name="Wilhelm S.W."/>
        </authorList>
    </citation>
    <scope>NUCLEOTIDE SEQUENCE [LARGE SCALE GENOMIC DNA]</scope>
    <source>
        <strain evidence="2 3">CCMP1851</strain>
    </source>
</reference>
<comment type="caution">
    <text evidence="2">The sequence shown here is derived from an EMBL/GenBank/DDBJ whole genome shotgun (WGS) entry which is preliminary data.</text>
</comment>
<keyword evidence="3" id="KW-1185">Reference proteome</keyword>
<evidence type="ECO:0000313" key="3">
    <source>
        <dbReference type="Proteomes" id="UP001363151"/>
    </source>
</evidence>
<proteinExistence type="predicted"/>
<organism evidence="2 3">
    <name type="scientific">Aureococcus anophagefferens</name>
    <name type="common">Harmful bloom alga</name>
    <dbReference type="NCBI Taxonomy" id="44056"/>
    <lineage>
        <taxon>Eukaryota</taxon>
        <taxon>Sar</taxon>
        <taxon>Stramenopiles</taxon>
        <taxon>Ochrophyta</taxon>
        <taxon>Pelagophyceae</taxon>
        <taxon>Pelagomonadales</taxon>
        <taxon>Pelagomonadaceae</taxon>
        <taxon>Aureococcus</taxon>
    </lineage>
</organism>
<name>A0ABR1G1I5_AURAN</name>
<feature type="compositionally biased region" description="Low complexity" evidence="1">
    <location>
        <begin position="278"/>
        <end position="297"/>
    </location>
</feature>
<evidence type="ECO:0000256" key="1">
    <source>
        <dbReference type="SAM" id="MobiDB-lite"/>
    </source>
</evidence>
<dbReference type="EMBL" id="JBBJCI010000145">
    <property type="protein sequence ID" value="KAK7242326.1"/>
    <property type="molecule type" value="Genomic_DNA"/>
</dbReference>
<accession>A0ABR1G1I5</accession>